<keyword evidence="2" id="KW-1185">Reference proteome</keyword>
<proteinExistence type="predicted"/>
<evidence type="ECO:0000313" key="2">
    <source>
        <dbReference type="Proteomes" id="UP000297245"/>
    </source>
</evidence>
<reference evidence="1 2" key="1">
    <citation type="journal article" date="2019" name="Nat. Ecol. Evol.">
        <title>Megaphylogeny resolves global patterns of mushroom evolution.</title>
        <authorList>
            <person name="Varga T."/>
            <person name="Krizsan K."/>
            <person name="Foldi C."/>
            <person name="Dima B."/>
            <person name="Sanchez-Garcia M."/>
            <person name="Sanchez-Ramirez S."/>
            <person name="Szollosi G.J."/>
            <person name="Szarkandi J.G."/>
            <person name="Papp V."/>
            <person name="Albert L."/>
            <person name="Andreopoulos W."/>
            <person name="Angelini C."/>
            <person name="Antonin V."/>
            <person name="Barry K.W."/>
            <person name="Bougher N.L."/>
            <person name="Buchanan P."/>
            <person name="Buyck B."/>
            <person name="Bense V."/>
            <person name="Catcheside P."/>
            <person name="Chovatia M."/>
            <person name="Cooper J."/>
            <person name="Damon W."/>
            <person name="Desjardin D."/>
            <person name="Finy P."/>
            <person name="Geml J."/>
            <person name="Haridas S."/>
            <person name="Hughes K."/>
            <person name="Justo A."/>
            <person name="Karasinski D."/>
            <person name="Kautmanova I."/>
            <person name="Kiss B."/>
            <person name="Kocsube S."/>
            <person name="Kotiranta H."/>
            <person name="LaButti K.M."/>
            <person name="Lechner B.E."/>
            <person name="Liimatainen K."/>
            <person name="Lipzen A."/>
            <person name="Lukacs Z."/>
            <person name="Mihaltcheva S."/>
            <person name="Morgado L.N."/>
            <person name="Niskanen T."/>
            <person name="Noordeloos M.E."/>
            <person name="Ohm R.A."/>
            <person name="Ortiz-Santana B."/>
            <person name="Ovrebo C."/>
            <person name="Racz N."/>
            <person name="Riley R."/>
            <person name="Savchenko A."/>
            <person name="Shiryaev A."/>
            <person name="Soop K."/>
            <person name="Spirin V."/>
            <person name="Szebenyi C."/>
            <person name="Tomsovsky M."/>
            <person name="Tulloss R.E."/>
            <person name="Uehling J."/>
            <person name="Grigoriev I.V."/>
            <person name="Vagvolgyi C."/>
            <person name="Papp T."/>
            <person name="Martin F.M."/>
            <person name="Miettinen O."/>
            <person name="Hibbett D.S."/>
            <person name="Nagy L.G."/>
        </authorList>
    </citation>
    <scope>NUCLEOTIDE SEQUENCE [LARGE SCALE GENOMIC DNA]</scope>
    <source>
        <strain evidence="1 2">CBS 962.96</strain>
    </source>
</reference>
<gene>
    <name evidence="1" type="ORF">K435DRAFT_83644</name>
</gene>
<name>A0A4S8M3R8_DENBC</name>
<evidence type="ECO:0000313" key="1">
    <source>
        <dbReference type="EMBL" id="THU96816.1"/>
    </source>
</evidence>
<sequence length="256" mass="28843">MSSVIDPNIDHLAGQKPSQIDDFCPSEDDFRAVRQVLRHLFPLELVEKIIDLGSYWPKIRASSADVIDVFGGELYCYLVTPPIPGAETAGAPLQRSVRQIRFKIDSCDQGWCDYNAQNRGTYNGSWTWFEAVILPPPATLDDPSWYQNALIMPTKLGPDASPIFSPAQNGQSRRWHIQSNITAWRASKEHIITWTTDEANIEEREHDRLNGRTSRGHEVVRSLVAGDRLAIIAGAVSPRWVNHVVSASIEIFYHPR</sequence>
<dbReference type="AlphaFoldDB" id="A0A4S8M3R8"/>
<dbReference type="OrthoDB" id="66095at2759"/>
<organism evidence="1 2">
    <name type="scientific">Dendrothele bispora (strain CBS 962.96)</name>
    <dbReference type="NCBI Taxonomy" id="1314807"/>
    <lineage>
        <taxon>Eukaryota</taxon>
        <taxon>Fungi</taxon>
        <taxon>Dikarya</taxon>
        <taxon>Basidiomycota</taxon>
        <taxon>Agaricomycotina</taxon>
        <taxon>Agaricomycetes</taxon>
        <taxon>Agaricomycetidae</taxon>
        <taxon>Agaricales</taxon>
        <taxon>Agaricales incertae sedis</taxon>
        <taxon>Dendrothele</taxon>
    </lineage>
</organism>
<accession>A0A4S8M3R8</accession>
<protein>
    <submittedName>
        <fullName evidence="1">Uncharacterized protein</fullName>
    </submittedName>
</protein>
<dbReference type="Proteomes" id="UP000297245">
    <property type="component" value="Unassembled WGS sequence"/>
</dbReference>
<dbReference type="EMBL" id="ML179168">
    <property type="protein sequence ID" value="THU96816.1"/>
    <property type="molecule type" value="Genomic_DNA"/>
</dbReference>